<dbReference type="EMBL" id="MOOV01000293">
    <property type="protein sequence ID" value="OUB82092.1"/>
    <property type="molecule type" value="Genomic_DNA"/>
</dbReference>
<dbReference type="InterPro" id="IPR015424">
    <property type="entry name" value="PyrdxlP-dep_Trfase"/>
</dbReference>
<dbReference type="CDD" id="cd07377">
    <property type="entry name" value="WHTH_GntR"/>
    <property type="match status" value="1"/>
</dbReference>
<dbReference type="InterPro" id="IPR036388">
    <property type="entry name" value="WH-like_DNA-bd_sf"/>
</dbReference>
<keyword evidence="4" id="KW-0808">Transferase</keyword>
<gene>
    <name evidence="10" type="ORF">BK784_38815</name>
</gene>
<dbReference type="GO" id="GO:0003677">
    <property type="term" value="F:DNA binding"/>
    <property type="evidence" value="ECO:0007669"/>
    <property type="project" value="UniProtKB-KW"/>
</dbReference>
<dbReference type="PANTHER" id="PTHR46577">
    <property type="entry name" value="HTH-TYPE TRANSCRIPTIONAL REGULATORY PROTEIN GABR"/>
    <property type="match status" value="1"/>
</dbReference>
<comment type="caution">
    <text evidence="10">The sequence shown here is derived from an EMBL/GenBank/DDBJ whole genome shotgun (WGS) entry which is preliminary data.</text>
</comment>
<comment type="cofactor">
    <cofactor evidence="1">
        <name>pyridoxal 5'-phosphate</name>
        <dbReference type="ChEBI" id="CHEBI:597326"/>
    </cofactor>
</comment>
<dbReference type="Pfam" id="PF00392">
    <property type="entry name" value="GntR"/>
    <property type="match status" value="1"/>
</dbReference>
<dbReference type="Proteomes" id="UP000195160">
    <property type="component" value="Unassembled WGS sequence"/>
</dbReference>
<evidence type="ECO:0000256" key="8">
    <source>
        <dbReference type="ARBA" id="ARBA00023163"/>
    </source>
</evidence>
<name>A0A9X6R7X5_BACTV</name>
<accession>A0A9X6R7X5</accession>
<dbReference type="RefSeq" id="WP_088071711.1">
    <property type="nucleotide sequence ID" value="NZ_MOOV01000293.1"/>
</dbReference>
<dbReference type="SUPFAM" id="SSF53383">
    <property type="entry name" value="PLP-dependent transferases"/>
    <property type="match status" value="1"/>
</dbReference>
<keyword evidence="8" id="KW-0804">Transcription</keyword>
<evidence type="ECO:0000256" key="4">
    <source>
        <dbReference type="ARBA" id="ARBA00022679"/>
    </source>
</evidence>
<dbReference type="CDD" id="cd00609">
    <property type="entry name" value="AAT_like"/>
    <property type="match status" value="1"/>
</dbReference>
<reference evidence="10 11" key="1">
    <citation type="submission" date="2016-10" db="EMBL/GenBank/DDBJ databases">
        <title>Comparative genomics of Bacillus thuringiensis reveals a path to pathogens against multiple invertebrate hosts.</title>
        <authorList>
            <person name="Zheng J."/>
            <person name="Gao Q."/>
            <person name="Liu H."/>
            <person name="Peng D."/>
            <person name="Ruan L."/>
            <person name="Sun M."/>
        </authorList>
    </citation>
    <scope>NUCLEOTIDE SEQUENCE [LARGE SCALE GENOMIC DNA]</scope>
    <source>
        <strain evidence="10">T30001</strain>
    </source>
</reference>
<dbReference type="InterPro" id="IPR015421">
    <property type="entry name" value="PyrdxlP-dep_Trfase_major"/>
</dbReference>
<evidence type="ECO:0000256" key="6">
    <source>
        <dbReference type="ARBA" id="ARBA00023015"/>
    </source>
</evidence>
<dbReference type="InterPro" id="IPR051446">
    <property type="entry name" value="HTH_trans_reg/aminotransferase"/>
</dbReference>
<dbReference type="GO" id="GO:0003700">
    <property type="term" value="F:DNA-binding transcription factor activity"/>
    <property type="evidence" value="ECO:0007669"/>
    <property type="project" value="InterPro"/>
</dbReference>
<dbReference type="InterPro" id="IPR000524">
    <property type="entry name" value="Tscrpt_reg_HTH_GntR"/>
</dbReference>
<dbReference type="Gene3D" id="1.10.10.10">
    <property type="entry name" value="Winged helix-like DNA-binding domain superfamily/Winged helix DNA-binding domain"/>
    <property type="match status" value="1"/>
</dbReference>
<evidence type="ECO:0000256" key="5">
    <source>
        <dbReference type="ARBA" id="ARBA00022898"/>
    </source>
</evidence>
<dbReference type="PROSITE" id="PS50949">
    <property type="entry name" value="HTH_GNTR"/>
    <property type="match status" value="1"/>
</dbReference>
<evidence type="ECO:0000313" key="10">
    <source>
        <dbReference type="EMBL" id="OUB82092.1"/>
    </source>
</evidence>
<feature type="domain" description="HTH gntR-type" evidence="9">
    <location>
        <begin position="11"/>
        <end position="79"/>
    </location>
</feature>
<dbReference type="GO" id="GO:0030170">
    <property type="term" value="F:pyridoxal phosphate binding"/>
    <property type="evidence" value="ECO:0007669"/>
    <property type="project" value="InterPro"/>
</dbReference>
<dbReference type="InterPro" id="IPR036390">
    <property type="entry name" value="WH_DNA-bd_sf"/>
</dbReference>
<dbReference type="InterPro" id="IPR004839">
    <property type="entry name" value="Aminotransferase_I/II_large"/>
</dbReference>
<dbReference type="GO" id="GO:0008483">
    <property type="term" value="F:transaminase activity"/>
    <property type="evidence" value="ECO:0007669"/>
    <property type="project" value="UniProtKB-KW"/>
</dbReference>
<organism evidence="10 11">
    <name type="scientific">Bacillus thuringiensis subsp. medellin</name>
    <dbReference type="NCBI Taxonomy" id="79672"/>
    <lineage>
        <taxon>Bacteria</taxon>
        <taxon>Bacillati</taxon>
        <taxon>Bacillota</taxon>
        <taxon>Bacilli</taxon>
        <taxon>Bacillales</taxon>
        <taxon>Bacillaceae</taxon>
        <taxon>Bacillus</taxon>
        <taxon>Bacillus cereus group</taxon>
    </lineage>
</organism>
<dbReference type="PANTHER" id="PTHR46577:SF1">
    <property type="entry name" value="HTH-TYPE TRANSCRIPTIONAL REGULATORY PROTEIN GABR"/>
    <property type="match status" value="1"/>
</dbReference>
<evidence type="ECO:0000313" key="11">
    <source>
        <dbReference type="Proteomes" id="UP000195160"/>
    </source>
</evidence>
<dbReference type="AlphaFoldDB" id="A0A9X6R7X5"/>
<dbReference type="InterPro" id="IPR015422">
    <property type="entry name" value="PyrdxlP-dep_Trfase_small"/>
</dbReference>
<protein>
    <submittedName>
        <fullName evidence="10">GntR family transcriptional regulator</fullName>
    </submittedName>
</protein>
<dbReference type="SMART" id="SM00345">
    <property type="entry name" value="HTH_GNTR"/>
    <property type="match status" value="1"/>
</dbReference>
<dbReference type="Pfam" id="PF00155">
    <property type="entry name" value="Aminotran_1_2"/>
    <property type="match status" value="1"/>
</dbReference>
<evidence type="ECO:0000256" key="2">
    <source>
        <dbReference type="ARBA" id="ARBA00005384"/>
    </source>
</evidence>
<keyword evidence="6" id="KW-0805">Transcription regulation</keyword>
<dbReference type="Gene3D" id="3.90.1150.10">
    <property type="entry name" value="Aspartate Aminotransferase, domain 1"/>
    <property type="match status" value="1"/>
</dbReference>
<keyword evidence="7" id="KW-0238">DNA-binding</keyword>
<keyword evidence="5" id="KW-0663">Pyridoxal phosphate</keyword>
<evidence type="ECO:0000256" key="1">
    <source>
        <dbReference type="ARBA" id="ARBA00001933"/>
    </source>
</evidence>
<proteinExistence type="inferred from homology"/>
<evidence type="ECO:0000256" key="7">
    <source>
        <dbReference type="ARBA" id="ARBA00023125"/>
    </source>
</evidence>
<dbReference type="SUPFAM" id="SSF46785">
    <property type="entry name" value="Winged helix' DNA-binding domain"/>
    <property type="match status" value="1"/>
</dbReference>
<dbReference type="Gene3D" id="3.40.640.10">
    <property type="entry name" value="Type I PLP-dependent aspartate aminotransferase-like (Major domain)"/>
    <property type="match status" value="1"/>
</dbReference>
<keyword evidence="3" id="KW-0032">Aminotransferase</keyword>
<evidence type="ECO:0000259" key="9">
    <source>
        <dbReference type="PROSITE" id="PS50949"/>
    </source>
</evidence>
<evidence type="ECO:0000256" key="3">
    <source>
        <dbReference type="ARBA" id="ARBA00022576"/>
    </source>
</evidence>
<dbReference type="PRINTS" id="PR00035">
    <property type="entry name" value="HTHGNTR"/>
</dbReference>
<sequence length="498" mass="56788">MEWKLDNDCKIPIYQQVIDFIERRITYGELPPGSFLPSERKLATHLHVNRSTVTIAYNELRAMGIVESTTGKGTRVSTHMWGVSPTKTPNWKSFVEGGTFSPNLPLLRHIRAQVQQNENMIDFASGELGCNLFPHEQLQAILREQPLTQSLSYDHPQGYLPLRQTVVKYMKDYLKVKATEQSIMITSGAQQALHLIVQCLLNPGDAVAFESPSHCYSLPLFQSAGIRIFPLPVDEHGINPNDVQELYRKHRIKMIFLNPNFQNPTGTMLRPNRRKNLLSLCADLRIAIVEDDPSSLLTLEKKQPCPTLKSIDKNGTVIYIHSLSKMIAPGLRIGWLVAPQSVVERLADARNQMELGMSIFPQWLIQQFFERIPFQSHIETLRKQLTEKRDLIVRALNEQLQDKISFSNPNGGMYIWGKLNKPINEKHLIMQSLKNELAFMPGSIFGAKDGYIRLSYGKVNRYQIEEGISRLREAIIICEEGSVAKFKKSINELINEEK</sequence>
<dbReference type="FunFam" id="3.40.640.10:FF:000023">
    <property type="entry name" value="Transcriptional regulator, GntR family"/>
    <property type="match status" value="1"/>
</dbReference>
<comment type="similarity">
    <text evidence="2">In the C-terminal section; belongs to the class-I pyridoxal-phosphate-dependent aminotransferase family.</text>
</comment>